<dbReference type="PANTHER" id="PTHR12526">
    <property type="entry name" value="GLYCOSYLTRANSFERASE"/>
    <property type="match status" value="1"/>
</dbReference>
<evidence type="ECO:0000313" key="3">
    <source>
        <dbReference type="EMBL" id="MCB8883912.1"/>
    </source>
</evidence>
<feature type="compositionally biased region" description="Basic and acidic residues" evidence="1">
    <location>
        <begin position="249"/>
        <end position="271"/>
    </location>
</feature>
<dbReference type="Pfam" id="PF00534">
    <property type="entry name" value="Glycos_transf_1"/>
    <property type="match status" value="1"/>
</dbReference>
<comment type="caution">
    <text evidence="3">The sequence shown here is derived from an EMBL/GenBank/DDBJ whole genome shotgun (WGS) entry which is preliminary data.</text>
</comment>
<feature type="region of interest" description="Disordered" evidence="1">
    <location>
        <begin position="249"/>
        <end position="278"/>
    </location>
</feature>
<dbReference type="AlphaFoldDB" id="A0A963Z6V8"/>
<evidence type="ECO:0000313" key="4">
    <source>
        <dbReference type="Proteomes" id="UP000721844"/>
    </source>
</evidence>
<dbReference type="CDD" id="cd03801">
    <property type="entry name" value="GT4_PimA-like"/>
    <property type="match status" value="1"/>
</dbReference>
<evidence type="ECO:0000256" key="1">
    <source>
        <dbReference type="SAM" id="MobiDB-lite"/>
    </source>
</evidence>
<dbReference type="InterPro" id="IPR001296">
    <property type="entry name" value="Glyco_trans_1"/>
</dbReference>
<protein>
    <submittedName>
        <fullName evidence="3">Glycosyltransferase family 4 protein</fullName>
    </submittedName>
</protein>
<reference evidence="3 4" key="1">
    <citation type="journal article" date="2021" name="Microorganisms">
        <title>Acidisoma silvae sp. nov. and Acidisomacellulosilytica sp. nov., Two Acidophilic Bacteria Isolated from Decaying Wood, Hydrolyzing Cellulose and Producing Poly-3-hydroxybutyrate.</title>
        <authorList>
            <person name="Mieszkin S."/>
            <person name="Pouder E."/>
            <person name="Uroz S."/>
            <person name="Simon-Colin C."/>
            <person name="Alain K."/>
        </authorList>
    </citation>
    <scope>NUCLEOTIDE SEQUENCE [LARGE SCALE GENOMIC DNA]</scope>
    <source>
        <strain evidence="3 4">HW T5.17</strain>
    </source>
</reference>
<dbReference type="SUPFAM" id="SSF53756">
    <property type="entry name" value="UDP-Glycosyltransferase/glycogen phosphorylase"/>
    <property type="match status" value="1"/>
</dbReference>
<dbReference type="GO" id="GO:0016757">
    <property type="term" value="F:glycosyltransferase activity"/>
    <property type="evidence" value="ECO:0007669"/>
    <property type="project" value="InterPro"/>
</dbReference>
<dbReference type="RefSeq" id="WP_227310654.1">
    <property type="nucleotide sequence ID" value="NZ_JAESVA010000018.1"/>
</dbReference>
<feature type="domain" description="Glycosyl transferase family 1" evidence="2">
    <location>
        <begin position="909"/>
        <end position="1005"/>
    </location>
</feature>
<keyword evidence="4" id="KW-1185">Reference proteome</keyword>
<proteinExistence type="predicted"/>
<gene>
    <name evidence="3" type="ORF">ACELLULO517_26940</name>
</gene>
<accession>A0A963Z6V8</accession>
<dbReference type="EMBL" id="JAESVA010000018">
    <property type="protein sequence ID" value="MCB8883912.1"/>
    <property type="molecule type" value="Genomic_DNA"/>
</dbReference>
<dbReference type="PANTHER" id="PTHR12526:SF630">
    <property type="entry name" value="GLYCOSYLTRANSFERASE"/>
    <property type="match status" value="1"/>
</dbReference>
<sequence>MSKTTGWLEDFESIGDNCEFGFVQRALGGERSSLLRWVFIDSVDATVAAIRGEFDGMFVFENLQPAGAGAMVRDVTAGIAFHTEMKSEQKGEDWSFIDTECERRAMHAHERLKLEYLLGKFKENIAGSQRIYVVKRNTGLTRSDADAIFEAIASKGGGRLLYVTVADRLEKVGKVELIHPRMAHGWIDRFAPYNQANNVSLTHWEEILRAADHLFATQPVPVAVQPQEKAVRDFFRKILSKLKAKIKRTEKATPESHPIVKAEANNRDQQDQHAQAQTEKHVSSIESALFDPLVYEARYVAEDGCFNSNEEVTIKHWREYGMPLKIVPTSFFDEGFYLATYPDIAALGELGFAHFLDFGLREGRAPNIWFDPSWYAFQTQDETSKHYDHFLKHGVREGRSPSSLAKFVHEIFEPQIPLTLDTYAEMVQASLGWSSLVTPDSIKLLANLFVPAWHKPAASPLRAFIDYLRHGLIQGVSPGPLFDPALYAHRAAEAGLPPLAASENLVIHWLQYGVPARIIPTQRFDDAFYRSRNADISEIPDWAFLHFLRFGIAEGRIPSPQRRFRQARHFFQTTEQPIQELYRHWYAIDFPNQKAGEVDLVPASSYRRLEEVLASENLQRLFKEAQAIEPAIGELASISEFLLLPYYDPLSAIHAEAKRRIPRTNYDSIICVPWIRTGGADLVAGLLAASLLRIRPKERVLVLRTDAPHFERADWLPDAADVVDISDLTKAITEQQAQHLLRVIFRGLTAARVFNVNSRLCWTTFRSHGANLASTLHSYAYLFCWDQTASGLRVGYPSEFFSETVANITGFMTDTIFLRNELTKMYRLPDTVSKKIFPLYTPAQSGAWTPSAARQVHDASDPGSRKLVLWGGRLDRQKRFDLVQDIARCMPDVEFRCWGTALIDASPDLTGLPGNITMQGGFASFDDLPLTKAGAWLFTSAWEGMPTTLIELATRGVAVVASAVGGVPELITDETGWAVPPDGDASQYVSVLKEVLQNQTEAMRRAEALQGRVLAIYSQANYDAALDAVLAREEPK</sequence>
<organism evidence="3 4">
    <name type="scientific">Acidisoma cellulosilyticum</name>
    <dbReference type="NCBI Taxonomy" id="2802395"/>
    <lineage>
        <taxon>Bacteria</taxon>
        <taxon>Pseudomonadati</taxon>
        <taxon>Pseudomonadota</taxon>
        <taxon>Alphaproteobacteria</taxon>
        <taxon>Acetobacterales</taxon>
        <taxon>Acidocellaceae</taxon>
        <taxon>Acidisoma</taxon>
    </lineage>
</organism>
<evidence type="ECO:0000259" key="2">
    <source>
        <dbReference type="Pfam" id="PF00534"/>
    </source>
</evidence>
<dbReference type="Gene3D" id="3.40.50.2000">
    <property type="entry name" value="Glycogen Phosphorylase B"/>
    <property type="match status" value="1"/>
</dbReference>
<dbReference type="Proteomes" id="UP000721844">
    <property type="component" value="Unassembled WGS sequence"/>
</dbReference>
<name>A0A963Z6V8_9PROT</name>